<proteinExistence type="inferred from homology"/>
<dbReference type="InterPro" id="IPR023553">
    <property type="entry name" value="Uncharacterised_MeTfrase_YrrT"/>
</dbReference>
<dbReference type="HAMAP" id="MF_02100">
    <property type="entry name" value="Methyltr_YrrT"/>
    <property type="match status" value="1"/>
</dbReference>
<dbReference type="Proteomes" id="UP000076021">
    <property type="component" value="Chromosome"/>
</dbReference>
<reference evidence="7" key="2">
    <citation type="submission" date="2016-03" db="EMBL/GenBank/DDBJ databases">
        <authorList>
            <person name="Ploux O."/>
        </authorList>
    </citation>
    <scope>NUCLEOTIDE SEQUENCE [LARGE SCALE GENOMIC DNA]</scope>
    <source>
        <strain evidence="7">PP9</strain>
    </source>
</reference>
<sequence>MGREFNDLFDQWAQTYDGTISGHDLEYTEVFTRYDEILEEVADRASGFVIEFGVGTGNLTNKLVSKGSEVYAVEPSQGMREKAKEKLPDLTLIDGDFLQFPDPLVKADAIVSTYAFHHLTDEEKDRAIGRFHEVLNENGRIVFADTVFLDDNAYKAKIKESEEKGFFRLAEDLKSEYYTTIPVLTNLFEKNGFLVKFEQQNEFVWLIDSIKKER</sequence>
<dbReference type="Pfam" id="PF13649">
    <property type="entry name" value="Methyltransf_25"/>
    <property type="match status" value="1"/>
</dbReference>
<dbReference type="STRING" id="241244.ATY39_01135"/>
<evidence type="ECO:0000256" key="4">
    <source>
        <dbReference type="HAMAP-Rule" id="MF_02100"/>
    </source>
</evidence>
<comment type="similarity">
    <text evidence="4">Belongs to the methyltransferase superfamily. YrrT family.</text>
</comment>
<accession>A0A143H8V3</accession>
<feature type="binding site" evidence="4">
    <location>
        <position position="74"/>
    </location>
    <ligand>
        <name>S-adenosyl-L-methionine</name>
        <dbReference type="ChEBI" id="CHEBI:59789"/>
    </ligand>
</feature>
<dbReference type="PANTHER" id="PTHR43861">
    <property type="entry name" value="TRANS-ACONITATE 2-METHYLTRANSFERASE-RELATED"/>
    <property type="match status" value="1"/>
</dbReference>
<evidence type="ECO:0000256" key="1">
    <source>
        <dbReference type="ARBA" id="ARBA00022603"/>
    </source>
</evidence>
<organism evidence="6 7">
    <name type="scientific">Rummeliibacillus stabekisii</name>
    <dbReference type="NCBI Taxonomy" id="241244"/>
    <lineage>
        <taxon>Bacteria</taxon>
        <taxon>Bacillati</taxon>
        <taxon>Bacillota</taxon>
        <taxon>Bacilli</taxon>
        <taxon>Bacillales</taxon>
        <taxon>Caryophanaceae</taxon>
        <taxon>Rummeliibacillus</taxon>
    </lineage>
</organism>
<dbReference type="InterPro" id="IPR029063">
    <property type="entry name" value="SAM-dependent_MTases_sf"/>
</dbReference>
<keyword evidence="7" id="KW-1185">Reference proteome</keyword>
<reference evidence="6 7" key="1">
    <citation type="journal article" date="2016" name="Genome Announc.">
        <title>Whole-Genome Sequence of Rummeliibacillus stabekisii Strain PP9 Isolated from Antarctic Soil.</title>
        <authorList>
            <person name="da Mota F.F."/>
            <person name="Vollu R.E."/>
            <person name="Jurelevicius D."/>
            <person name="Seldin L."/>
        </authorList>
    </citation>
    <scope>NUCLEOTIDE SEQUENCE [LARGE SCALE GENOMIC DNA]</scope>
    <source>
        <strain evidence="6 7">PP9</strain>
    </source>
</reference>
<gene>
    <name evidence="6" type="ORF">ATY39_01135</name>
</gene>
<dbReference type="EMBL" id="CP014806">
    <property type="protein sequence ID" value="AMW98142.1"/>
    <property type="molecule type" value="Genomic_DNA"/>
</dbReference>
<keyword evidence="3 4" id="KW-0949">S-adenosyl-L-methionine</keyword>
<dbReference type="InterPro" id="IPR041698">
    <property type="entry name" value="Methyltransf_25"/>
</dbReference>
<evidence type="ECO:0000256" key="2">
    <source>
        <dbReference type="ARBA" id="ARBA00022679"/>
    </source>
</evidence>
<protein>
    <recommendedName>
        <fullName evidence="4">Uncharacterized methyltransferase ATY39_01135</fullName>
        <ecNumber evidence="4">2.1.1.-</ecNumber>
    </recommendedName>
</protein>
<dbReference type="PANTHER" id="PTHR43861:SF1">
    <property type="entry name" value="TRANS-ACONITATE 2-METHYLTRANSFERASE"/>
    <property type="match status" value="1"/>
</dbReference>
<evidence type="ECO:0000313" key="7">
    <source>
        <dbReference type="Proteomes" id="UP000076021"/>
    </source>
</evidence>
<dbReference type="SUPFAM" id="SSF53335">
    <property type="entry name" value="S-adenosyl-L-methionine-dependent methyltransferases"/>
    <property type="match status" value="1"/>
</dbReference>
<feature type="binding site" evidence="4">
    <location>
        <position position="53"/>
    </location>
    <ligand>
        <name>S-adenosyl-L-methionine</name>
        <dbReference type="ChEBI" id="CHEBI:59789"/>
    </ligand>
</feature>
<comment type="function">
    <text evidence="4">Could be a S-adenosyl-L-methionine-dependent methyltransferase.</text>
</comment>
<dbReference type="OrthoDB" id="465705at2"/>
<name>A0A143H8V3_9BACL</name>
<dbReference type="AlphaFoldDB" id="A0A143H8V3"/>
<evidence type="ECO:0000256" key="3">
    <source>
        <dbReference type="ARBA" id="ARBA00022691"/>
    </source>
</evidence>
<dbReference type="GO" id="GO:0008757">
    <property type="term" value="F:S-adenosylmethionine-dependent methyltransferase activity"/>
    <property type="evidence" value="ECO:0007669"/>
    <property type="project" value="UniProtKB-UniRule"/>
</dbReference>
<keyword evidence="2 4" id="KW-0808">Transferase</keyword>
<dbReference type="CDD" id="cd02440">
    <property type="entry name" value="AdoMet_MTases"/>
    <property type="match status" value="1"/>
</dbReference>
<feature type="binding site" evidence="4">
    <location>
        <position position="96"/>
    </location>
    <ligand>
        <name>S-adenosyl-L-methionine</name>
        <dbReference type="ChEBI" id="CHEBI:59789"/>
    </ligand>
</feature>
<dbReference type="RefSeq" id="WP_066784613.1">
    <property type="nucleotide sequence ID" value="NZ_CP014806.1"/>
</dbReference>
<evidence type="ECO:0000313" key="6">
    <source>
        <dbReference type="EMBL" id="AMW98142.1"/>
    </source>
</evidence>
<keyword evidence="1 4" id="KW-0489">Methyltransferase</keyword>
<feature type="domain" description="Methyltransferase" evidence="5">
    <location>
        <begin position="49"/>
        <end position="139"/>
    </location>
</feature>
<dbReference type="EC" id="2.1.1.-" evidence="4"/>
<dbReference type="GO" id="GO:0032259">
    <property type="term" value="P:methylation"/>
    <property type="evidence" value="ECO:0007669"/>
    <property type="project" value="UniProtKB-KW"/>
</dbReference>
<dbReference type="KEGG" id="rst:ATY39_01135"/>
<dbReference type="Gene3D" id="3.40.50.150">
    <property type="entry name" value="Vaccinia Virus protein VP39"/>
    <property type="match status" value="1"/>
</dbReference>
<evidence type="ECO:0000259" key="5">
    <source>
        <dbReference type="Pfam" id="PF13649"/>
    </source>
</evidence>